<evidence type="ECO:0008006" key="3">
    <source>
        <dbReference type="Google" id="ProtNLM"/>
    </source>
</evidence>
<gene>
    <name evidence="1" type="ORF">Y956_00276</name>
</gene>
<dbReference type="Proteomes" id="UP000053283">
    <property type="component" value="Unassembled WGS sequence"/>
</dbReference>
<evidence type="ECO:0000313" key="1">
    <source>
        <dbReference type="EMBL" id="KFQ93597.1"/>
    </source>
</evidence>
<dbReference type="AlphaFoldDB" id="A0A091UT30"/>
<protein>
    <recommendedName>
        <fullName evidence="3">Nidogen G2 beta-barrel domain-containing protein</fullName>
    </recommendedName>
</protein>
<proteinExistence type="predicted"/>
<evidence type="ECO:0000313" key="2">
    <source>
        <dbReference type="Proteomes" id="UP000053283"/>
    </source>
</evidence>
<organism evidence="1 2">
    <name type="scientific">Nipponia nippon</name>
    <name type="common">Crested ibis</name>
    <name type="synonym">Ibis nippon</name>
    <dbReference type="NCBI Taxonomy" id="128390"/>
    <lineage>
        <taxon>Eukaryota</taxon>
        <taxon>Metazoa</taxon>
        <taxon>Chordata</taxon>
        <taxon>Craniata</taxon>
        <taxon>Vertebrata</taxon>
        <taxon>Euteleostomi</taxon>
        <taxon>Archelosauria</taxon>
        <taxon>Archosauria</taxon>
        <taxon>Dinosauria</taxon>
        <taxon>Saurischia</taxon>
        <taxon>Theropoda</taxon>
        <taxon>Coelurosauria</taxon>
        <taxon>Aves</taxon>
        <taxon>Neognathae</taxon>
        <taxon>Neoaves</taxon>
        <taxon>Aequornithes</taxon>
        <taxon>Pelecaniformes</taxon>
        <taxon>Threskiornithidae</taxon>
        <taxon>Nipponia</taxon>
    </lineage>
</organism>
<name>A0A091UT30_NIPNI</name>
<dbReference type="EMBL" id="KL410062">
    <property type="protein sequence ID" value="KFQ93597.1"/>
    <property type="molecule type" value="Genomic_DNA"/>
</dbReference>
<sequence>NGYKLKEGRFRLDIRKKFFTMRVVRHWNMLAKETVDAPSLEVFKARLDEVLSNLV</sequence>
<accession>A0A091UT30</accession>
<feature type="non-terminal residue" evidence="1">
    <location>
        <position position="1"/>
    </location>
</feature>
<keyword evidence="2" id="KW-1185">Reference proteome</keyword>
<feature type="non-terminal residue" evidence="1">
    <location>
        <position position="55"/>
    </location>
</feature>
<reference evidence="1 2" key="1">
    <citation type="submission" date="2014-04" db="EMBL/GenBank/DDBJ databases">
        <title>Genome evolution of avian class.</title>
        <authorList>
            <person name="Zhang G."/>
            <person name="Li C."/>
        </authorList>
    </citation>
    <scope>NUCLEOTIDE SEQUENCE [LARGE SCALE GENOMIC DNA]</scope>
    <source>
        <strain evidence="1">BGI_Y956</strain>
    </source>
</reference>